<protein>
    <submittedName>
        <fullName evidence="2">Uncharacterized protein</fullName>
    </submittedName>
</protein>
<dbReference type="EMBL" id="MU006787">
    <property type="protein sequence ID" value="KAF2639157.1"/>
    <property type="molecule type" value="Genomic_DNA"/>
</dbReference>
<evidence type="ECO:0000256" key="1">
    <source>
        <dbReference type="SAM" id="MobiDB-lite"/>
    </source>
</evidence>
<feature type="compositionally biased region" description="Polar residues" evidence="1">
    <location>
        <begin position="1"/>
        <end position="12"/>
    </location>
</feature>
<gene>
    <name evidence="2" type="ORF">P280DRAFT_470557</name>
</gene>
<organism evidence="2 3">
    <name type="scientific">Massarina eburnea CBS 473.64</name>
    <dbReference type="NCBI Taxonomy" id="1395130"/>
    <lineage>
        <taxon>Eukaryota</taxon>
        <taxon>Fungi</taxon>
        <taxon>Dikarya</taxon>
        <taxon>Ascomycota</taxon>
        <taxon>Pezizomycotina</taxon>
        <taxon>Dothideomycetes</taxon>
        <taxon>Pleosporomycetidae</taxon>
        <taxon>Pleosporales</taxon>
        <taxon>Massarineae</taxon>
        <taxon>Massarinaceae</taxon>
        <taxon>Massarina</taxon>
    </lineage>
</organism>
<evidence type="ECO:0000313" key="2">
    <source>
        <dbReference type="EMBL" id="KAF2639157.1"/>
    </source>
</evidence>
<keyword evidence="3" id="KW-1185">Reference proteome</keyword>
<reference evidence="2" key="1">
    <citation type="journal article" date="2020" name="Stud. Mycol.">
        <title>101 Dothideomycetes genomes: a test case for predicting lifestyles and emergence of pathogens.</title>
        <authorList>
            <person name="Haridas S."/>
            <person name="Albert R."/>
            <person name="Binder M."/>
            <person name="Bloem J."/>
            <person name="Labutti K."/>
            <person name="Salamov A."/>
            <person name="Andreopoulos B."/>
            <person name="Baker S."/>
            <person name="Barry K."/>
            <person name="Bills G."/>
            <person name="Bluhm B."/>
            <person name="Cannon C."/>
            <person name="Castanera R."/>
            <person name="Culley D."/>
            <person name="Daum C."/>
            <person name="Ezra D."/>
            <person name="Gonzalez J."/>
            <person name="Henrissat B."/>
            <person name="Kuo A."/>
            <person name="Liang C."/>
            <person name="Lipzen A."/>
            <person name="Lutzoni F."/>
            <person name="Magnuson J."/>
            <person name="Mondo S."/>
            <person name="Nolan M."/>
            <person name="Ohm R."/>
            <person name="Pangilinan J."/>
            <person name="Park H.-J."/>
            <person name="Ramirez L."/>
            <person name="Alfaro M."/>
            <person name="Sun H."/>
            <person name="Tritt A."/>
            <person name="Yoshinaga Y."/>
            <person name="Zwiers L.-H."/>
            <person name="Turgeon B."/>
            <person name="Goodwin S."/>
            <person name="Spatafora J."/>
            <person name="Crous P."/>
            <person name="Grigoriev I."/>
        </authorList>
    </citation>
    <scope>NUCLEOTIDE SEQUENCE</scope>
    <source>
        <strain evidence="2">CBS 473.64</strain>
    </source>
</reference>
<feature type="compositionally biased region" description="Polar residues" evidence="1">
    <location>
        <begin position="19"/>
        <end position="29"/>
    </location>
</feature>
<dbReference type="AlphaFoldDB" id="A0A6A6RVH1"/>
<dbReference type="Proteomes" id="UP000799753">
    <property type="component" value="Unassembled WGS sequence"/>
</dbReference>
<name>A0A6A6RVH1_9PLEO</name>
<evidence type="ECO:0000313" key="3">
    <source>
        <dbReference type="Proteomes" id="UP000799753"/>
    </source>
</evidence>
<sequence>MVDTTPEQTTVSFPLPPVHTNQRPPSPFPSTNMCIPVEFSHLCIFPSTHHPQSPPRSTLRT</sequence>
<proteinExistence type="predicted"/>
<feature type="region of interest" description="Disordered" evidence="1">
    <location>
        <begin position="1"/>
        <end position="29"/>
    </location>
</feature>
<accession>A0A6A6RVH1</accession>